<accession>A0A2T4U3E1</accession>
<protein>
    <submittedName>
        <fullName evidence="1">Uncharacterized protein</fullName>
    </submittedName>
</protein>
<organism evidence="1 2">
    <name type="scientific">Alkalicoccus saliphilus</name>
    <dbReference type="NCBI Taxonomy" id="200989"/>
    <lineage>
        <taxon>Bacteria</taxon>
        <taxon>Bacillati</taxon>
        <taxon>Bacillota</taxon>
        <taxon>Bacilli</taxon>
        <taxon>Bacillales</taxon>
        <taxon>Bacillaceae</taxon>
        <taxon>Alkalicoccus</taxon>
    </lineage>
</organism>
<gene>
    <name evidence="1" type="ORF">C6Y45_14070</name>
</gene>
<proteinExistence type="predicted"/>
<dbReference type="AlphaFoldDB" id="A0A2T4U3E1"/>
<keyword evidence="2" id="KW-1185">Reference proteome</keyword>
<reference evidence="1 2" key="1">
    <citation type="submission" date="2018-03" db="EMBL/GenBank/DDBJ databases">
        <title>Alkalicoccus saliphilus sp. nov., isolated from a mineral pool.</title>
        <authorList>
            <person name="Zhao B."/>
        </authorList>
    </citation>
    <scope>NUCLEOTIDE SEQUENCE [LARGE SCALE GENOMIC DNA]</scope>
    <source>
        <strain evidence="1 2">6AG</strain>
    </source>
</reference>
<name>A0A2T4U3E1_9BACI</name>
<evidence type="ECO:0000313" key="2">
    <source>
        <dbReference type="Proteomes" id="UP000240509"/>
    </source>
</evidence>
<sequence length="138" mass="15628">MFFLLLHFLLLLRLLSLAVFYHFGVSTFYTNFKFRRKLVEKREGVGVLFAVGRISAVVGSITRKVGTIPGRVESIPPLAGRIPAPPVPACFLPHKKPASRTNRGAGFEQLVYYVISIDFAVTFLRVEGVWWNFNIWAE</sequence>
<comment type="caution">
    <text evidence="1">The sequence shown here is derived from an EMBL/GenBank/DDBJ whole genome shotgun (WGS) entry which is preliminary data.</text>
</comment>
<dbReference type="Proteomes" id="UP000240509">
    <property type="component" value="Unassembled WGS sequence"/>
</dbReference>
<evidence type="ECO:0000313" key="1">
    <source>
        <dbReference type="EMBL" id="PTL37923.1"/>
    </source>
</evidence>
<dbReference type="EMBL" id="PZJJ01000029">
    <property type="protein sequence ID" value="PTL37923.1"/>
    <property type="molecule type" value="Genomic_DNA"/>
</dbReference>